<dbReference type="GO" id="GO:0046961">
    <property type="term" value="F:proton-transporting ATPase activity, rotational mechanism"/>
    <property type="evidence" value="ECO:0007669"/>
    <property type="project" value="InterPro"/>
</dbReference>
<dbReference type="PANTHER" id="PTHR11629">
    <property type="entry name" value="VACUOLAR PROTON ATPASES"/>
    <property type="match status" value="1"/>
</dbReference>
<protein>
    <recommendedName>
        <fullName evidence="8">V-type proton ATPase subunit a</fullName>
    </recommendedName>
</protein>
<dbReference type="GO" id="GO:0007035">
    <property type="term" value="P:vacuolar acidification"/>
    <property type="evidence" value="ECO:0007669"/>
    <property type="project" value="TreeGrafter"/>
</dbReference>
<evidence type="ECO:0000256" key="3">
    <source>
        <dbReference type="ARBA" id="ARBA00022448"/>
    </source>
</evidence>
<accession>A0A3P7MQX3</accession>
<gene>
    <name evidence="9" type="ORF">CGOC_LOCUS9963</name>
</gene>
<keyword evidence="8" id="KW-0375">Hydrogen ion transport</keyword>
<dbReference type="Proteomes" id="UP000271889">
    <property type="component" value="Unassembled WGS sequence"/>
</dbReference>
<keyword evidence="6 8" id="KW-0406">Ion transport</keyword>
<comment type="similarity">
    <text evidence="2 8">Belongs to the V-ATPase 116 kDa subunit family.</text>
</comment>
<evidence type="ECO:0000256" key="7">
    <source>
        <dbReference type="ARBA" id="ARBA00023136"/>
    </source>
</evidence>
<dbReference type="GO" id="GO:0051117">
    <property type="term" value="F:ATPase binding"/>
    <property type="evidence" value="ECO:0007669"/>
    <property type="project" value="TreeGrafter"/>
</dbReference>
<keyword evidence="3 8" id="KW-0813">Transport</keyword>
<evidence type="ECO:0000256" key="1">
    <source>
        <dbReference type="ARBA" id="ARBA00004141"/>
    </source>
</evidence>
<evidence type="ECO:0000256" key="6">
    <source>
        <dbReference type="ARBA" id="ARBA00023065"/>
    </source>
</evidence>
<dbReference type="InterPro" id="IPR002490">
    <property type="entry name" value="V-ATPase_116kDa_su"/>
</dbReference>
<dbReference type="OrthoDB" id="10264220at2759"/>
<dbReference type="GO" id="GO:0033179">
    <property type="term" value="C:proton-transporting V-type ATPase, V0 domain"/>
    <property type="evidence" value="ECO:0007669"/>
    <property type="project" value="InterPro"/>
</dbReference>
<dbReference type="Pfam" id="PF01496">
    <property type="entry name" value="V_ATPase_I"/>
    <property type="match status" value="1"/>
</dbReference>
<keyword evidence="4" id="KW-0812">Transmembrane</keyword>
<dbReference type="GO" id="GO:0016471">
    <property type="term" value="C:vacuolar proton-transporting V-type ATPase complex"/>
    <property type="evidence" value="ECO:0007669"/>
    <property type="project" value="TreeGrafter"/>
</dbReference>
<proteinExistence type="inferred from homology"/>
<comment type="function">
    <text evidence="8">Essential component of the vacuolar proton pump (V-ATPase), a multimeric enzyme that catalyzes the translocation of protons across the membranes. Required for assembly and activity of the V-ATPase.</text>
</comment>
<reference evidence="9 10" key="1">
    <citation type="submission" date="2018-11" db="EMBL/GenBank/DDBJ databases">
        <authorList>
            <consortium name="Pathogen Informatics"/>
        </authorList>
    </citation>
    <scope>NUCLEOTIDE SEQUENCE [LARGE SCALE GENOMIC DNA]</scope>
</reference>
<comment type="subcellular location">
    <subcellularLocation>
        <location evidence="1">Membrane</location>
        <topology evidence="1">Multi-pass membrane protein</topology>
    </subcellularLocation>
</comment>
<keyword evidence="10" id="KW-1185">Reference proteome</keyword>
<keyword evidence="5" id="KW-1133">Transmembrane helix</keyword>
<evidence type="ECO:0000256" key="4">
    <source>
        <dbReference type="ARBA" id="ARBA00022692"/>
    </source>
</evidence>
<organism evidence="9 10">
    <name type="scientific">Cylicostephanus goldi</name>
    <name type="common">Nematode worm</name>
    <dbReference type="NCBI Taxonomy" id="71465"/>
    <lineage>
        <taxon>Eukaryota</taxon>
        <taxon>Metazoa</taxon>
        <taxon>Ecdysozoa</taxon>
        <taxon>Nematoda</taxon>
        <taxon>Chromadorea</taxon>
        <taxon>Rhabditida</taxon>
        <taxon>Rhabditina</taxon>
        <taxon>Rhabditomorpha</taxon>
        <taxon>Strongyloidea</taxon>
        <taxon>Strongylidae</taxon>
        <taxon>Cylicostephanus</taxon>
    </lineage>
</organism>
<name>A0A3P7MQX3_CYLGO</name>
<evidence type="ECO:0000256" key="8">
    <source>
        <dbReference type="RuleBase" id="RU361189"/>
    </source>
</evidence>
<evidence type="ECO:0000256" key="5">
    <source>
        <dbReference type="ARBA" id="ARBA00022989"/>
    </source>
</evidence>
<evidence type="ECO:0000313" key="9">
    <source>
        <dbReference type="EMBL" id="VDN24968.1"/>
    </source>
</evidence>
<evidence type="ECO:0000313" key="10">
    <source>
        <dbReference type="Proteomes" id="UP000271889"/>
    </source>
</evidence>
<sequence>MSISEATRGEAGPFTIGLKNDLEKEKRDENELKFIAGVINRSKVIAFERFIWRFCRGKVFVRTADIEESTELFETKKAAESKAVFMLFFSGEQLRWVTWKVSYEKPLTIVVKSSMLRH</sequence>
<dbReference type="EMBL" id="UYRV01109143">
    <property type="protein sequence ID" value="VDN24968.1"/>
    <property type="molecule type" value="Genomic_DNA"/>
</dbReference>
<dbReference type="AlphaFoldDB" id="A0A3P7MQX3"/>
<keyword evidence="7" id="KW-0472">Membrane</keyword>
<dbReference type="PANTHER" id="PTHR11629:SF58">
    <property type="entry name" value="V-TYPE PROTON ATPASE 116 KDA SUBUNIT A 3"/>
    <property type="match status" value="1"/>
</dbReference>
<evidence type="ECO:0000256" key="2">
    <source>
        <dbReference type="ARBA" id="ARBA00009904"/>
    </source>
</evidence>
<dbReference type="GO" id="GO:0005886">
    <property type="term" value="C:plasma membrane"/>
    <property type="evidence" value="ECO:0007669"/>
    <property type="project" value="TreeGrafter"/>
</dbReference>